<dbReference type="OrthoDB" id="9794581at2"/>
<dbReference type="AlphaFoldDB" id="A0A4R2P6N7"/>
<dbReference type="RefSeq" id="WP_132745821.1">
    <property type="nucleotide sequence ID" value="NZ_SLXK01000010.1"/>
</dbReference>
<name>A0A4R2P6N7_9BACL</name>
<reference evidence="4 5" key="1">
    <citation type="submission" date="2019-03" db="EMBL/GenBank/DDBJ databases">
        <title>Genomic Encyclopedia of Type Strains, Phase IV (KMG-IV): sequencing the most valuable type-strain genomes for metagenomic binning, comparative biology and taxonomic classification.</title>
        <authorList>
            <person name="Goeker M."/>
        </authorList>
    </citation>
    <scope>NUCLEOTIDE SEQUENCE [LARGE SCALE GENOMIC DNA]</scope>
    <source>
        <strain evidence="4 5">DSM 19377</strain>
    </source>
</reference>
<dbReference type="PANTHER" id="PTHR22789:SF0">
    <property type="entry name" value="3-OXO-TETRONATE 4-PHOSPHATE DECARBOXYLASE-RELATED"/>
    <property type="match status" value="1"/>
</dbReference>
<evidence type="ECO:0000313" key="5">
    <source>
        <dbReference type="Proteomes" id="UP000295416"/>
    </source>
</evidence>
<dbReference type="Proteomes" id="UP000295416">
    <property type="component" value="Unassembled WGS sequence"/>
</dbReference>
<dbReference type="GO" id="GO:0016832">
    <property type="term" value="F:aldehyde-lyase activity"/>
    <property type="evidence" value="ECO:0007669"/>
    <property type="project" value="TreeGrafter"/>
</dbReference>
<keyword evidence="5" id="KW-1185">Reference proteome</keyword>
<comment type="caution">
    <text evidence="4">The sequence shown here is derived from an EMBL/GenBank/DDBJ whole genome shotgun (WGS) entry which is preliminary data.</text>
</comment>
<proteinExistence type="predicted"/>
<keyword evidence="2" id="KW-0456">Lyase</keyword>
<dbReference type="GO" id="GO:0005829">
    <property type="term" value="C:cytosol"/>
    <property type="evidence" value="ECO:0007669"/>
    <property type="project" value="TreeGrafter"/>
</dbReference>
<dbReference type="EMBL" id="SLXK01000010">
    <property type="protein sequence ID" value="TCP29465.1"/>
    <property type="molecule type" value="Genomic_DNA"/>
</dbReference>
<dbReference type="GO" id="GO:0019323">
    <property type="term" value="P:pentose catabolic process"/>
    <property type="evidence" value="ECO:0007669"/>
    <property type="project" value="TreeGrafter"/>
</dbReference>
<dbReference type="SUPFAM" id="SSF53639">
    <property type="entry name" value="AraD/HMP-PK domain-like"/>
    <property type="match status" value="1"/>
</dbReference>
<dbReference type="InterPro" id="IPR036409">
    <property type="entry name" value="Aldolase_II/adducin_N_sf"/>
</dbReference>
<protein>
    <submittedName>
        <fullName evidence="4">L-fuculose-phosphate aldolase</fullName>
    </submittedName>
</protein>
<dbReference type="InterPro" id="IPR050197">
    <property type="entry name" value="Aldolase_class_II_sugar_metab"/>
</dbReference>
<dbReference type="InterPro" id="IPR001303">
    <property type="entry name" value="Aldolase_II/adducin_N"/>
</dbReference>
<evidence type="ECO:0000259" key="3">
    <source>
        <dbReference type="SMART" id="SM01007"/>
    </source>
</evidence>
<evidence type="ECO:0000256" key="1">
    <source>
        <dbReference type="ARBA" id="ARBA00022723"/>
    </source>
</evidence>
<organism evidence="4 5">
    <name type="scientific">Scopulibacillus darangshiensis</name>
    <dbReference type="NCBI Taxonomy" id="442528"/>
    <lineage>
        <taxon>Bacteria</taxon>
        <taxon>Bacillati</taxon>
        <taxon>Bacillota</taxon>
        <taxon>Bacilli</taxon>
        <taxon>Bacillales</taxon>
        <taxon>Sporolactobacillaceae</taxon>
        <taxon>Scopulibacillus</taxon>
    </lineage>
</organism>
<evidence type="ECO:0000313" key="4">
    <source>
        <dbReference type="EMBL" id="TCP29465.1"/>
    </source>
</evidence>
<dbReference type="Gene3D" id="3.40.225.10">
    <property type="entry name" value="Class II aldolase/adducin N-terminal domain"/>
    <property type="match status" value="1"/>
</dbReference>
<dbReference type="PANTHER" id="PTHR22789">
    <property type="entry name" value="FUCULOSE PHOSPHATE ALDOLASE"/>
    <property type="match status" value="1"/>
</dbReference>
<gene>
    <name evidence="4" type="ORF">EV207_11086</name>
</gene>
<feature type="domain" description="Class II aldolase/adducin N-terminal" evidence="3">
    <location>
        <begin position="5"/>
        <end position="181"/>
    </location>
</feature>
<keyword evidence="1" id="KW-0479">Metal-binding</keyword>
<sequence length="216" mass="24194">MDNEHTIRELGQFLTENRFTLGNSGNISIRLGEDSCLITASGSELGNLSEEDLVDCAFGEQKWSGGRKASKELPMHQAIYEERQDIGGIIHATPFYSTLIACSNLELPKGLFVEEMYYLEKIERVPFFQPGSKELGEAVRQAADKADIILMENHGVLVYDKTLSKAKAALETLEFTSKMVIQAKAVNSELALLDKERIALFLDDSTYKPRKRWGDL</sequence>
<dbReference type="SMART" id="SM01007">
    <property type="entry name" value="Aldolase_II"/>
    <property type="match status" value="1"/>
</dbReference>
<dbReference type="Pfam" id="PF00596">
    <property type="entry name" value="Aldolase_II"/>
    <property type="match status" value="1"/>
</dbReference>
<dbReference type="GO" id="GO:0046872">
    <property type="term" value="F:metal ion binding"/>
    <property type="evidence" value="ECO:0007669"/>
    <property type="project" value="UniProtKB-KW"/>
</dbReference>
<evidence type="ECO:0000256" key="2">
    <source>
        <dbReference type="ARBA" id="ARBA00023239"/>
    </source>
</evidence>
<accession>A0A4R2P6N7</accession>